<dbReference type="Proteomes" id="UP000308705">
    <property type="component" value="Unassembled WGS sequence"/>
</dbReference>
<comment type="similarity">
    <text evidence="1">Belongs to the methyltransferase superfamily.</text>
</comment>
<gene>
    <name evidence="5" type="ORF">FDA94_36975</name>
</gene>
<evidence type="ECO:0000313" key="5">
    <source>
        <dbReference type="EMBL" id="TKK78826.1"/>
    </source>
</evidence>
<dbReference type="SUPFAM" id="SSF53335">
    <property type="entry name" value="S-adenosyl-L-methionine-dependent methyltransferases"/>
    <property type="match status" value="1"/>
</dbReference>
<dbReference type="InterPro" id="IPR051052">
    <property type="entry name" value="Diverse_substrate_MTase"/>
</dbReference>
<dbReference type="CDD" id="cd02440">
    <property type="entry name" value="AdoMet_MTases"/>
    <property type="match status" value="1"/>
</dbReference>
<dbReference type="OrthoDB" id="9797252at2"/>
<dbReference type="PANTHER" id="PTHR44942:SF4">
    <property type="entry name" value="METHYLTRANSFERASE TYPE 11 DOMAIN-CONTAINING PROTEIN"/>
    <property type="match status" value="1"/>
</dbReference>
<evidence type="ECO:0000313" key="6">
    <source>
        <dbReference type="Proteomes" id="UP000308705"/>
    </source>
</evidence>
<dbReference type="Pfam" id="PF08241">
    <property type="entry name" value="Methyltransf_11"/>
    <property type="match status" value="1"/>
</dbReference>
<dbReference type="PANTHER" id="PTHR44942">
    <property type="entry name" value="METHYLTRANSF_11 DOMAIN-CONTAINING PROTEIN"/>
    <property type="match status" value="1"/>
</dbReference>
<keyword evidence="2 5" id="KW-0489">Methyltransferase</keyword>
<evidence type="ECO:0000259" key="4">
    <source>
        <dbReference type="Pfam" id="PF08241"/>
    </source>
</evidence>
<dbReference type="InterPro" id="IPR029063">
    <property type="entry name" value="SAM-dependent_MTases_sf"/>
</dbReference>
<keyword evidence="3 5" id="KW-0808">Transferase</keyword>
<proteinExistence type="inferred from homology"/>
<evidence type="ECO:0000256" key="3">
    <source>
        <dbReference type="ARBA" id="ARBA00022679"/>
    </source>
</evidence>
<reference evidence="5 6" key="1">
    <citation type="submission" date="2019-04" db="EMBL/GenBank/DDBJ databases">
        <title>Herbidospora sp. NEAU-GS14.nov., a novel actinomycete isolated from soil.</title>
        <authorList>
            <person name="Han L."/>
        </authorList>
    </citation>
    <scope>NUCLEOTIDE SEQUENCE [LARGE SCALE GENOMIC DNA]</scope>
    <source>
        <strain evidence="5 6">NEAU-GS14</strain>
    </source>
</reference>
<name>A0A4U3LVL5_9ACTN</name>
<protein>
    <submittedName>
        <fullName evidence="5">Class I SAM-dependent methyltransferase</fullName>
    </submittedName>
</protein>
<feature type="domain" description="Methyltransferase type 11" evidence="4">
    <location>
        <begin position="56"/>
        <end position="145"/>
    </location>
</feature>
<keyword evidence="6" id="KW-1185">Reference proteome</keyword>
<evidence type="ECO:0000256" key="2">
    <source>
        <dbReference type="ARBA" id="ARBA00022603"/>
    </source>
</evidence>
<evidence type="ECO:0000256" key="1">
    <source>
        <dbReference type="ARBA" id="ARBA00008361"/>
    </source>
</evidence>
<organism evidence="5 6">
    <name type="scientific">Herbidospora galbida</name>
    <dbReference type="NCBI Taxonomy" id="2575442"/>
    <lineage>
        <taxon>Bacteria</taxon>
        <taxon>Bacillati</taxon>
        <taxon>Actinomycetota</taxon>
        <taxon>Actinomycetes</taxon>
        <taxon>Streptosporangiales</taxon>
        <taxon>Streptosporangiaceae</taxon>
        <taxon>Herbidospora</taxon>
    </lineage>
</organism>
<comment type="caution">
    <text evidence="5">The sequence shown here is derived from an EMBL/GenBank/DDBJ whole genome shotgun (WGS) entry which is preliminary data.</text>
</comment>
<dbReference type="Gene3D" id="3.40.50.150">
    <property type="entry name" value="Vaccinia Virus protein VP39"/>
    <property type="match status" value="1"/>
</dbReference>
<accession>A0A4U3LVL5</accession>
<dbReference type="EMBL" id="SZQA01000066">
    <property type="protein sequence ID" value="TKK78826.1"/>
    <property type="molecule type" value="Genomic_DNA"/>
</dbReference>
<dbReference type="GO" id="GO:0008757">
    <property type="term" value="F:S-adenosylmethionine-dependent methyltransferase activity"/>
    <property type="evidence" value="ECO:0007669"/>
    <property type="project" value="InterPro"/>
</dbReference>
<sequence>MDWISDRKEDAVPPRDDDLFKGAADYYELGRLPYAAQLPEVLAKELGLGPESVVADIGCGPGLLAVALAPFCGRVLGVDPDPDMLARGRRRDPSLTWLRARAEDLAFEPGELDAVVFGRSFHWTDRALMSGRLRTFVRPGGHLVLVSEMHRPGRIPPQVKELIAEFLGEYRVPRLGDEEEIIAAAGWQGPKRLTMRTAGTLTRDPETRIAEVYSMSSSTRHRFGTRLPEFDRRLRELLSEPEVIPFPATLARIWTNP</sequence>
<dbReference type="AlphaFoldDB" id="A0A4U3LVL5"/>
<dbReference type="GO" id="GO:0032259">
    <property type="term" value="P:methylation"/>
    <property type="evidence" value="ECO:0007669"/>
    <property type="project" value="UniProtKB-KW"/>
</dbReference>
<dbReference type="InterPro" id="IPR013216">
    <property type="entry name" value="Methyltransf_11"/>
</dbReference>